<name>A0ABV0M2V9_9HYPH</name>
<accession>A0ABV0M2V9</accession>
<evidence type="ECO:0000313" key="3">
    <source>
        <dbReference type="Proteomes" id="UP001496627"/>
    </source>
</evidence>
<protein>
    <submittedName>
        <fullName evidence="2">FG-GAP repeat protein</fullName>
    </submittedName>
</protein>
<gene>
    <name evidence="2" type="ORF">ABK249_14840</name>
</gene>
<evidence type="ECO:0000256" key="1">
    <source>
        <dbReference type="SAM" id="SignalP"/>
    </source>
</evidence>
<keyword evidence="1" id="KW-0732">Signal</keyword>
<feature type="chain" id="PRO_5045846196" evidence="1">
    <location>
        <begin position="19"/>
        <end position="187"/>
    </location>
</feature>
<organism evidence="2 3">
    <name type="scientific">Neorhizobium phenanthreniclasticum</name>
    <dbReference type="NCBI Taxonomy" id="3157917"/>
    <lineage>
        <taxon>Bacteria</taxon>
        <taxon>Pseudomonadati</taxon>
        <taxon>Pseudomonadota</taxon>
        <taxon>Alphaproteobacteria</taxon>
        <taxon>Hyphomicrobiales</taxon>
        <taxon>Rhizobiaceae</taxon>
        <taxon>Rhizobium/Agrobacterium group</taxon>
        <taxon>Neorhizobium</taxon>
    </lineage>
</organism>
<feature type="signal peptide" evidence="1">
    <location>
        <begin position="1"/>
        <end position="18"/>
    </location>
</feature>
<comment type="caution">
    <text evidence="2">The sequence shown here is derived from an EMBL/GenBank/DDBJ whole genome shotgun (WGS) entry which is preliminary data.</text>
</comment>
<evidence type="ECO:0000313" key="2">
    <source>
        <dbReference type="EMBL" id="MEQ1406213.1"/>
    </source>
</evidence>
<reference evidence="2 3" key="1">
    <citation type="submission" date="2024-05" db="EMBL/GenBank/DDBJ databases">
        <title>Neorhizobium sp. Rsf11, a plant growth promoting and heavy metal resistant PAH-degrader.</title>
        <authorList>
            <person name="Golubev S.N."/>
            <person name="Muratova A.Y."/>
            <person name="Markelova M.I."/>
        </authorList>
    </citation>
    <scope>NUCLEOTIDE SEQUENCE [LARGE SCALE GENOMIC DNA]</scope>
    <source>
        <strain evidence="2 3">Rsf11</strain>
    </source>
</reference>
<keyword evidence="3" id="KW-1185">Reference proteome</keyword>
<sequence>MRKLAILVAYLLASPAMAEKVIDPSRIAAVATGDFDRDGDSDLAMIVRPPPKHGADGNGIYIYLAEPYEGRMTLKAAAANKVPGSFIYAGESVAIAALQNGSILVTAKNDTPGQRHYEIRLTLAYRNSDFLVAGFSFSEDVPDPIECDVNLLTGKGKVNGQPIAGTPGAVPVAQWENEIGQDICKGR</sequence>
<dbReference type="RefSeq" id="WP_227702550.1">
    <property type="nucleotide sequence ID" value="NZ_JBEAAL010000009.1"/>
</dbReference>
<proteinExistence type="predicted"/>
<dbReference type="Proteomes" id="UP001496627">
    <property type="component" value="Unassembled WGS sequence"/>
</dbReference>
<dbReference type="EMBL" id="JBEAAL010000009">
    <property type="protein sequence ID" value="MEQ1406213.1"/>
    <property type="molecule type" value="Genomic_DNA"/>
</dbReference>